<evidence type="ECO:0000313" key="2">
    <source>
        <dbReference type="EMBL" id="GIY31934.1"/>
    </source>
</evidence>
<protein>
    <submittedName>
        <fullName evidence="2">Uncharacterized protein</fullName>
    </submittedName>
</protein>
<feature type="region of interest" description="Disordered" evidence="1">
    <location>
        <begin position="206"/>
        <end position="227"/>
    </location>
</feature>
<feature type="compositionally biased region" description="Basic and acidic residues" evidence="1">
    <location>
        <begin position="214"/>
        <end position="227"/>
    </location>
</feature>
<proteinExistence type="predicted"/>
<dbReference type="EMBL" id="BPLQ01007739">
    <property type="protein sequence ID" value="GIY31934.1"/>
    <property type="molecule type" value="Genomic_DNA"/>
</dbReference>
<dbReference type="AlphaFoldDB" id="A0AAV4SF15"/>
<accession>A0AAV4SF15</accession>
<name>A0AAV4SF15_9ARAC</name>
<organism evidence="2 3">
    <name type="scientific">Caerostris darwini</name>
    <dbReference type="NCBI Taxonomy" id="1538125"/>
    <lineage>
        <taxon>Eukaryota</taxon>
        <taxon>Metazoa</taxon>
        <taxon>Ecdysozoa</taxon>
        <taxon>Arthropoda</taxon>
        <taxon>Chelicerata</taxon>
        <taxon>Arachnida</taxon>
        <taxon>Araneae</taxon>
        <taxon>Araneomorphae</taxon>
        <taxon>Entelegynae</taxon>
        <taxon>Araneoidea</taxon>
        <taxon>Araneidae</taxon>
        <taxon>Caerostris</taxon>
    </lineage>
</organism>
<sequence length="227" mass="25539">MHKTEGPIDQAIHYESHSRSIAGDSSNNQQSTQKSLSKDLEHFCRFYDSNIEFPQKSPSVPQSSPVDGKNNVANSKINQNLPAVCIRKLPLILLPPERNVDIFRERSRSQSDADCRFLLNDRPLQTEEHFRRKSSIQCPTDSELEVVFERDSRFKTKSFSYIFPNPEGHCNLSIGSAAEMNDNRFLRALSDADSVVANCASDVSDISSEDCESDRDGIHTSDENEGI</sequence>
<evidence type="ECO:0000256" key="1">
    <source>
        <dbReference type="SAM" id="MobiDB-lite"/>
    </source>
</evidence>
<comment type="caution">
    <text evidence="2">The sequence shown here is derived from an EMBL/GenBank/DDBJ whole genome shotgun (WGS) entry which is preliminary data.</text>
</comment>
<evidence type="ECO:0000313" key="3">
    <source>
        <dbReference type="Proteomes" id="UP001054837"/>
    </source>
</evidence>
<gene>
    <name evidence="2" type="ORF">CDAR_65551</name>
</gene>
<reference evidence="2 3" key="1">
    <citation type="submission" date="2021-06" db="EMBL/GenBank/DDBJ databases">
        <title>Caerostris darwini draft genome.</title>
        <authorList>
            <person name="Kono N."/>
            <person name="Arakawa K."/>
        </authorList>
    </citation>
    <scope>NUCLEOTIDE SEQUENCE [LARGE SCALE GENOMIC DNA]</scope>
</reference>
<keyword evidence="3" id="KW-1185">Reference proteome</keyword>
<dbReference type="Proteomes" id="UP001054837">
    <property type="component" value="Unassembled WGS sequence"/>
</dbReference>